<keyword evidence="3" id="KW-1185">Reference proteome</keyword>
<dbReference type="EMBL" id="CAICTM010000202">
    <property type="protein sequence ID" value="CAB9504631.1"/>
    <property type="molecule type" value="Genomic_DNA"/>
</dbReference>
<feature type="compositionally biased region" description="Basic residues" evidence="1">
    <location>
        <begin position="418"/>
        <end position="429"/>
    </location>
</feature>
<dbReference type="AlphaFoldDB" id="A0A9N8DQ10"/>
<feature type="compositionally biased region" description="Acidic residues" evidence="1">
    <location>
        <begin position="352"/>
        <end position="373"/>
    </location>
</feature>
<reference evidence="2" key="1">
    <citation type="submission" date="2020-06" db="EMBL/GenBank/DDBJ databases">
        <authorList>
            <consortium name="Plant Systems Biology data submission"/>
        </authorList>
    </citation>
    <scope>NUCLEOTIDE SEQUENCE</scope>
    <source>
        <strain evidence="2">D6</strain>
    </source>
</reference>
<feature type="region of interest" description="Disordered" evidence="1">
    <location>
        <begin position="809"/>
        <end position="856"/>
    </location>
</feature>
<dbReference type="OrthoDB" id="43508at2759"/>
<evidence type="ECO:0000313" key="3">
    <source>
        <dbReference type="Proteomes" id="UP001153069"/>
    </source>
</evidence>
<evidence type="ECO:0000256" key="1">
    <source>
        <dbReference type="SAM" id="MobiDB-lite"/>
    </source>
</evidence>
<feature type="compositionally biased region" description="Acidic residues" evidence="1">
    <location>
        <begin position="433"/>
        <end position="451"/>
    </location>
</feature>
<feature type="compositionally biased region" description="Basic and acidic residues" evidence="1">
    <location>
        <begin position="131"/>
        <end position="140"/>
    </location>
</feature>
<feature type="region of interest" description="Disordered" evidence="1">
    <location>
        <begin position="769"/>
        <end position="797"/>
    </location>
</feature>
<sequence length="1003" mass="111591">MDTGETIDSLRVHVRRGLDRFCMGLYFTEYGLQETSVLIPDDADPENLESCGLMDKKSPFQVFLKAVASEIIKEKGVTKGRKKAVKEYLEILQAFAGEWVEYIRKNMRKKLQNKSSILGSPDGKFHPASPDPHHGDVHGDNKKKKGGKRGPRGPYKKRKQKETPLPFNSPTASSHNSTPSPTKKTKARPTDMETARREFEAEKTDVTSKIPEKNKRLFNQVGFAKWGKINLPAMILNPFSVPPGDIRDQWMKMFQNVVEKDRIKKMGHLVWWVGPQTDGQSSYSVVPSHGFISYEEATKKNMHELPSKIKRLLERGKDLNKQQQETMEALRILNELALVEPDDREHPRSDFMEEDYWGFDDDEEGGNEEEETEDVKPAAVEPAKTKRDDDDDEDGNQEEDEELLDDEEDLVEAEANKPVKKKKGKKRKKDTVVDEEGEEDQTEIIYDDIEEATPAPPPKKKKKKDKTKLERGKKKKKKKKSMDGGEAGDAEIQQQPSDEQQNDATMANSGEQDVEMADAGQADTAAQQQPGEDEHEADGVAALAPAISKDEALLEEADSQSAESADSDYGGDDTDELLGSEDPTASKKKSKKMKKKGAKKKGESNDDDEKMKGKGKKKKDKKKDKPPKEPKKRTKAAEQRDLEKCEEEYLPIIEELQMANEMKDASLIQQVLEALIPVAESFCASFFSEYEIPQLMKATKKVLEETEGPDLAIYKKLWNIMKEVYGAKVKLMPEGFKAKKCTKAAKSKQSDKAEDGQPTIGSAVKEEIVASAHSTPLQRPEPAVVSASQEAATPATPAVKAAFKDDARRISSGGDQQQAPKTAEKAAPAKPKPKKFSVMDFTNKKKDNKRASVGGGADKVVSSTMVGSATKRKTAPSWVTAPLPTQFDNFASCPRREDRLFAMEFLLQAAAHFPSNKGVNEESVARSLELAIYEWSEPKSNWSEAYWDKIHAIVAALTGKRELGTLIGMIMDGAFASPKSVVALSVENLEHSFEGRPLSLSGE</sequence>
<feature type="compositionally biased region" description="Low complexity" evidence="1">
    <location>
        <begin position="517"/>
        <end position="529"/>
    </location>
</feature>
<name>A0A9N8DQ10_9STRA</name>
<feature type="compositionally biased region" description="Basic residues" evidence="1">
    <location>
        <begin position="586"/>
        <end position="599"/>
    </location>
</feature>
<feature type="compositionally biased region" description="Basic residues" evidence="1">
    <location>
        <begin position="613"/>
        <end position="634"/>
    </location>
</feature>
<feature type="compositionally biased region" description="Low complexity" evidence="1">
    <location>
        <begin position="819"/>
        <end position="829"/>
    </location>
</feature>
<feature type="compositionally biased region" description="Basic and acidic residues" evidence="1">
    <location>
        <begin position="188"/>
        <end position="207"/>
    </location>
</feature>
<feature type="compositionally biased region" description="Basic residues" evidence="1">
    <location>
        <begin position="141"/>
        <end position="160"/>
    </location>
</feature>
<accession>A0A9N8DQ10</accession>
<feature type="compositionally biased region" description="Acidic residues" evidence="1">
    <location>
        <begin position="389"/>
        <end position="412"/>
    </location>
</feature>
<dbReference type="Proteomes" id="UP001153069">
    <property type="component" value="Unassembled WGS sequence"/>
</dbReference>
<feature type="compositionally biased region" description="Polar residues" evidence="1">
    <location>
        <begin position="166"/>
        <end position="182"/>
    </location>
</feature>
<feature type="compositionally biased region" description="Polar residues" evidence="1">
    <location>
        <begin position="492"/>
        <end position="511"/>
    </location>
</feature>
<comment type="caution">
    <text evidence="2">The sequence shown here is derived from an EMBL/GenBank/DDBJ whole genome shotgun (WGS) entry which is preliminary data.</text>
</comment>
<feature type="region of interest" description="Disordered" evidence="1">
    <location>
        <begin position="115"/>
        <end position="207"/>
    </location>
</feature>
<feature type="compositionally biased region" description="Basic residues" evidence="1">
    <location>
        <begin position="458"/>
        <end position="480"/>
    </location>
</feature>
<proteinExistence type="predicted"/>
<protein>
    <submittedName>
        <fullName evidence="2">Uncharacterized protein</fullName>
    </submittedName>
</protein>
<evidence type="ECO:0000313" key="2">
    <source>
        <dbReference type="EMBL" id="CAB9504631.1"/>
    </source>
</evidence>
<feature type="compositionally biased region" description="Basic and acidic residues" evidence="1">
    <location>
        <begin position="600"/>
        <end position="612"/>
    </location>
</feature>
<gene>
    <name evidence="2" type="ORF">SEMRO_203_G085650.1</name>
</gene>
<feature type="compositionally biased region" description="Acidic residues" evidence="1">
    <location>
        <begin position="565"/>
        <end position="579"/>
    </location>
</feature>
<feature type="region of interest" description="Disordered" evidence="1">
    <location>
        <begin position="341"/>
        <end position="642"/>
    </location>
</feature>
<feature type="compositionally biased region" description="Basic and acidic residues" evidence="1">
    <location>
        <begin position="341"/>
        <end position="351"/>
    </location>
</feature>
<organism evidence="2 3">
    <name type="scientific">Seminavis robusta</name>
    <dbReference type="NCBI Taxonomy" id="568900"/>
    <lineage>
        <taxon>Eukaryota</taxon>
        <taxon>Sar</taxon>
        <taxon>Stramenopiles</taxon>
        <taxon>Ochrophyta</taxon>
        <taxon>Bacillariophyta</taxon>
        <taxon>Bacillariophyceae</taxon>
        <taxon>Bacillariophycidae</taxon>
        <taxon>Naviculales</taxon>
        <taxon>Naviculaceae</taxon>
        <taxon>Seminavis</taxon>
    </lineage>
</organism>